<evidence type="ECO:0000256" key="5">
    <source>
        <dbReference type="ARBA" id="ARBA00023163"/>
    </source>
</evidence>
<dbReference type="Pfam" id="PF00158">
    <property type="entry name" value="Sigma54_activat"/>
    <property type="match status" value="1"/>
</dbReference>
<sequence length="669" mass="73150">MISAKQAAQRHAHVEQVLTLASQADPARPPLSEIERSWIRCVNEYGMDPGRRMPAHIVEAGRLREHKDQIEDFLGVARTGMEQLYKRMSSLGYVLLLTDSHGIAVDFIGNDQWDRELKSSGLYLGADWSERQAGTCAVGTCIVEQHAVTCHQTDHFDVSHISLTCNSAPLFDPTGGFLGVLDVSALTSPGPRESQHLALQMTAMYAQMIEDANFLRYFRDRWILRLGATWSLVDVSGEIMVAFDADGIVCGINSGARRALRAADHGPVIGRPLTMLFRESMSDLWRIARAGMSSDRATLRTHGDEVYYASAIAPRVMPHRIPAPAAPEPGDTAALDALGADDAQMQRLITQAKRLANKPLNVLIHGETGTGKEVLAKALHQSSNRREHAFIAVNCAAIPETLIESELFGYTAGTFTGARGKGMRGLIAQSDGGTLFLDEIGDMPLHLQSRLLRVLSEREVTPLGAQRPVAVDLRVIAASHRDLRQLIAEGRFREDLYYRLCGATLYLPTLRERQDKAYLIERICQEEAAQLHIDATLSNDAWRAMLAYDWPGNVRQLRNVLRFALAMSDGGHIDLGDLPPEVTDAGTASPLRALAASVPASVPASMPPSVPASDAAGSPVPDDPKARQLLAALQAHHWNVTEVAAACGISRATVYRQMERFGIVAPNRR</sequence>
<dbReference type="SUPFAM" id="SSF46689">
    <property type="entry name" value="Homeodomain-like"/>
    <property type="match status" value="1"/>
</dbReference>
<keyword evidence="1" id="KW-0547">Nucleotide-binding</keyword>
<dbReference type="Proteomes" id="UP000324324">
    <property type="component" value="Unassembled WGS sequence"/>
</dbReference>
<gene>
    <name evidence="8" type="ORF">F1599_24780</name>
</gene>
<dbReference type="InterPro" id="IPR009057">
    <property type="entry name" value="Homeodomain-like_sf"/>
</dbReference>
<dbReference type="PANTHER" id="PTHR32071:SF77">
    <property type="entry name" value="TRANSCRIPTIONAL REGULATORY PROTEIN"/>
    <property type="match status" value="1"/>
</dbReference>
<dbReference type="RefSeq" id="WP_150084831.1">
    <property type="nucleotide sequence ID" value="NZ_VWRN01000072.1"/>
</dbReference>
<proteinExistence type="predicted"/>
<dbReference type="AlphaFoldDB" id="A0A5M8A1N1"/>
<keyword evidence="3" id="KW-0805">Transcription regulation</keyword>
<dbReference type="PROSITE" id="PS00688">
    <property type="entry name" value="SIGMA54_INTERACT_3"/>
    <property type="match status" value="1"/>
</dbReference>
<dbReference type="InterPro" id="IPR029016">
    <property type="entry name" value="GAF-like_dom_sf"/>
</dbReference>
<dbReference type="GO" id="GO:0043565">
    <property type="term" value="F:sequence-specific DNA binding"/>
    <property type="evidence" value="ECO:0007669"/>
    <property type="project" value="InterPro"/>
</dbReference>
<reference evidence="8 9" key="1">
    <citation type="submission" date="2019-09" db="EMBL/GenBank/DDBJ databases">
        <title>Isolation of a novel species in the genus Cupriavidus from patients with sepsis using whole genome sequencing.</title>
        <authorList>
            <person name="Kweon O.J."/>
            <person name="Lee M.-K."/>
        </authorList>
    </citation>
    <scope>NUCLEOTIDE SEQUENCE [LARGE SCALE GENOMIC DNA]</scope>
    <source>
        <strain evidence="8 9">MKL-01</strain>
    </source>
</reference>
<dbReference type="InterPro" id="IPR002078">
    <property type="entry name" value="Sigma_54_int"/>
</dbReference>
<keyword evidence="2" id="KW-0067">ATP-binding</keyword>
<dbReference type="FunFam" id="3.40.50.300:FF:000006">
    <property type="entry name" value="DNA-binding transcriptional regulator NtrC"/>
    <property type="match status" value="1"/>
</dbReference>
<dbReference type="InterPro" id="IPR025944">
    <property type="entry name" value="Sigma_54_int_dom_CS"/>
</dbReference>
<keyword evidence="5" id="KW-0804">Transcription</keyword>
<evidence type="ECO:0000256" key="1">
    <source>
        <dbReference type="ARBA" id="ARBA00022741"/>
    </source>
</evidence>
<dbReference type="InterPro" id="IPR025943">
    <property type="entry name" value="Sigma_54_int_dom_ATP-bd_2"/>
</dbReference>
<dbReference type="Gene3D" id="1.10.10.60">
    <property type="entry name" value="Homeodomain-like"/>
    <property type="match status" value="1"/>
</dbReference>
<dbReference type="GO" id="GO:0005524">
    <property type="term" value="F:ATP binding"/>
    <property type="evidence" value="ECO:0007669"/>
    <property type="project" value="UniProtKB-KW"/>
</dbReference>
<dbReference type="GO" id="GO:0006355">
    <property type="term" value="P:regulation of DNA-templated transcription"/>
    <property type="evidence" value="ECO:0007669"/>
    <property type="project" value="InterPro"/>
</dbReference>
<dbReference type="EMBL" id="VWRN01000072">
    <property type="protein sequence ID" value="KAA6116341.1"/>
    <property type="molecule type" value="Genomic_DNA"/>
</dbReference>
<dbReference type="PROSITE" id="PS50045">
    <property type="entry name" value="SIGMA54_INTERACT_4"/>
    <property type="match status" value="1"/>
</dbReference>
<dbReference type="SUPFAM" id="SSF55781">
    <property type="entry name" value="GAF domain-like"/>
    <property type="match status" value="1"/>
</dbReference>
<organism evidence="8 9">
    <name type="scientific">Cupriavidus cauae</name>
    <dbReference type="NCBI Taxonomy" id="2608999"/>
    <lineage>
        <taxon>Bacteria</taxon>
        <taxon>Pseudomonadati</taxon>
        <taxon>Pseudomonadota</taxon>
        <taxon>Betaproteobacteria</taxon>
        <taxon>Burkholderiales</taxon>
        <taxon>Burkholderiaceae</taxon>
        <taxon>Cupriavidus</taxon>
    </lineage>
</organism>
<dbReference type="Pfam" id="PF02954">
    <property type="entry name" value="HTH_8"/>
    <property type="match status" value="1"/>
</dbReference>
<dbReference type="InterPro" id="IPR058031">
    <property type="entry name" value="AAA_lid_NorR"/>
</dbReference>
<dbReference type="InterPro" id="IPR003593">
    <property type="entry name" value="AAA+_ATPase"/>
</dbReference>
<name>A0A5M8A1N1_9BURK</name>
<comment type="caution">
    <text evidence="8">The sequence shown here is derived from an EMBL/GenBank/DDBJ whole genome shotgun (WGS) entry which is preliminary data.</text>
</comment>
<evidence type="ECO:0000259" key="7">
    <source>
        <dbReference type="PROSITE" id="PS50045"/>
    </source>
</evidence>
<dbReference type="Pfam" id="PF25601">
    <property type="entry name" value="AAA_lid_14"/>
    <property type="match status" value="1"/>
</dbReference>
<dbReference type="InterPro" id="IPR002197">
    <property type="entry name" value="HTH_Fis"/>
</dbReference>
<dbReference type="SUPFAM" id="SSF52540">
    <property type="entry name" value="P-loop containing nucleoside triphosphate hydrolases"/>
    <property type="match status" value="1"/>
</dbReference>
<evidence type="ECO:0000256" key="4">
    <source>
        <dbReference type="ARBA" id="ARBA00023125"/>
    </source>
</evidence>
<dbReference type="PROSITE" id="PS00675">
    <property type="entry name" value="SIGMA54_INTERACT_1"/>
    <property type="match status" value="1"/>
</dbReference>
<dbReference type="PANTHER" id="PTHR32071">
    <property type="entry name" value="TRANSCRIPTIONAL REGULATORY PROTEIN"/>
    <property type="match status" value="1"/>
</dbReference>
<feature type="region of interest" description="Disordered" evidence="6">
    <location>
        <begin position="602"/>
        <end position="623"/>
    </location>
</feature>
<dbReference type="Gene3D" id="1.10.8.60">
    <property type="match status" value="1"/>
</dbReference>
<dbReference type="Gene3D" id="3.40.50.300">
    <property type="entry name" value="P-loop containing nucleotide triphosphate hydrolases"/>
    <property type="match status" value="1"/>
</dbReference>
<dbReference type="SMART" id="SM00382">
    <property type="entry name" value="AAA"/>
    <property type="match status" value="1"/>
</dbReference>
<evidence type="ECO:0000313" key="9">
    <source>
        <dbReference type="Proteomes" id="UP000324324"/>
    </source>
</evidence>
<dbReference type="InterPro" id="IPR027417">
    <property type="entry name" value="P-loop_NTPase"/>
</dbReference>
<dbReference type="CDD" id="cd00009">
    <property type="entry name" value="AAA"/>
    <property type="match status" value="1"/>
</dbReference>
<dbReference type="Gene3D" id="3.30.450.40">
    <property type="match status" value="1"/>
</dbReference>
<evidence type="ECO:0000256" key="2">
    <source>
        <dbReference type="ARBA" id="ARBA00022840"/>
    </source>
</evidence>
<accession>A0A5M8A1N1</accession>
<keyword evidence="4" id="KW-0238">DNA-binding</keyword>
<dbReference type="InterPro" id="IPR025662">
    <property type="entry name" value="Sigma_54_int_dom_ATP-bd_1"/>
</dbReference>
<feature type="domain" description="Sigma-54 factor interaction" evidence="7">
    <location>
        <begin position="338"/>
        <end position="566"/>
    </location>
</feature>
<dbReference type="PROSITE" id="PS00676">
    <property type="entry name" value="SIGMA54_INTERACT_2"/>
    <property type="match status" value="1"/>
</dbReference>
<keyword evidence="9" id="KW-1185">Reference proteome</keyword>
<evidence type="ECO:0000256" key="6">
    <source>
        <dbReference type="SAM" id="MobiDB-lite"/>
    </source>
</evidence>
<evidence type="ECO:0000256" key="3">
    <source>
        <dbReference type="ARBA" id="ARBA00023015"/>
    </source>
</evidence>
<protein>
    <submittedName>
        <fullName evidence="8">Sigma-54-dependent Fis family transcriptional regulator</fullName>
    </submittedName>
</protein>
<evidence type="ECO:0000313" key="8">
    <source>
        <dbReference type="EMBL" id="KAA6116341.1"/>
    </source>
</evidence>